<organism evidence="1 2">
    <name type="scientific">Cylindrospermum stagnale PCC 7417</name>
    <dbReference type="NCBI Taxonomy" id="56107"/>
    <lineage>
        <taxon>Bacteria</taxon>
        <taxon>Bacillati</taxon>
        <taxon>Cyanobacteriota</taxon>
        <taxon>Cyanophyceae</taxon>
        <taxon>Nostocales</taxon>
        <taxon>Nostocaceae</taxon>
        <taxon>Cylindrospermum</taxon>
    </lineage>
</organism>
<dbReference type="HOGENOM" id="CLU_2568154_0_0_3"/>
<evidence type="ECO:0000313" key="1">
    <source>
        <dbReference type="EMBL" id="AFZ23128.1"/>
    </source>
</evidence>
<proteinExistence type="predicted"/>
<dbReference type="KEGG" id="csg:Cylst_0801"/>
<dbReference type="STRING" id="56107.Cylst_0801"/>
<gene>
    <name evidence="1" type="ORF">Cylst_0801</name>
</gene>
<dbReference type="EMBL" id="CP003642">
    <property type="protein sequence ID" value="AFZ23128.1"/>
    <property type="molecule type" value="Genomic_DNA"/>
</dbReference>
<evidence type="ECO:0000313" key="2">
    <source>
        <dbReference type="Proteomes" id="UP000010475"/>
    </source>
</evidence>
<keyword evidence="2" id="KW-1185">Reference proteome</keyword>
<dbReference type="AlphaFoldDB" id="K9WSG0"/>
<dbReference type="Proteomes" id="UP000010475">
    <property type="component" value="Chromosome"/>
</dbReference>
<accession>K9WSG0</accession>
<reference evidence="1 2" key="1">
    <citation type="submission" date="2012-06" db="EMBL/GenBank/DDBJ databases">
        <title>Finished chromosome of genome of Cylindrospermum stagnale PCC 7417.</title>
        <authorList>
            <consortium name="US DOE Joint Genome Institute"/>
            <person name="Gugger M."/>
            <person name="Coursin T."/>
            <person name="Rippka R."/>
            <person name="Tandeau De Marsac N."/>
            <person name="Huntemann M."/>
            <person name="Wei C.-L."/>
            <person name="Han J."/>
            <person name="Detter J.C."/>
            <person name="Han C."/>
            <person name="Tapia R."/>
            <person name="Chen A."/>
            <person name="Kyrpides N."/>
            <person name="Mavromatis K."/>
            <person name="Markowitz V."/>
            <person name="Szeto E."/>
            <person name="Ivanova N."/>
            <person name="Pagani I."/>
            <person name="Pati A."/>
            <person name="Goodwin L."/>
            <person name="Nordberg H.P."/>
            <person name="Cantor M.N."/>
            <person name="Hua S.X."/>
            <person name="Woyke T."/>
            <person name="Kerfeld C.A."/>
        </authorList>
    </citation>
    <scope>NUCLEOTIDE SEQUENCE [LARGE SCALE GENOMIC DNA]</scope>
    <source>
        <strain evidence="1 2">PCC 7417</strain>
    </source>
</reference>
<name>K9WSG0_9NOST</name>
<sequence length="81" mass="9423">MTQKMFLEYVLNGSQTSNYVEFCKLASMHIYTARRCRVGVTRALDSRDAHLNMSSAETRYQFVTNSRNTVLRMSRKILLNP</sequence>
<protein>
    <submittedName>
        <fullName evidence="1">Uncharacterized protein</fullName>
    </submittedName>
</protein>